<evidence type="ECO:0000256" key="2">
    <source>
        <dbReference type="SAM" id="Phobius"/>
    </source>
</evidence>
<feature type="transmembrane region" description="Helical" evidence="2">
    <location>
        <begin position="128"/>
        <end position="147"/>
    </location>
</feature>
<evidence type="ECO:0000256" key="1">
    <source>
        <dbReference type="SAM" id="MobiDB-lite"/>
    </source>
</evidence>
<evidence type="ECO:0000313" key="3">
    <source>
        <dbReference type="EMBL" id="MEI4279781.1"/>
    </source>
</evidence>
<feature type="compositionally biased region" description="Basic and acidic residues" evidence="1">
    <location>
        <begin position="182"/>
        <end position="208"/>
    </location>
</feature>
<dbReference type="EMBL" id="JBAPLV010000016">
    <property type="protein sequence ID" value="MEI4279781.1"/>
    <property type="molecule type" value="Genomic_DNA"/>
</dbReference>
<gene>
    <name evidence="3" type="ORF">UXQ13_15025</name>
</gene>
<accession>A0ABU8EAB1</accession>
<keyword evidence="2" id="KW-0472">Membrane</keyword>
<feature type="transmembrane region" description="Helical" evidence="2">
    <location>
        <begin position="69"/>
        <end position="89"/>
    </location>
</feature>
<sequence>MTTTDTTPGRPPRAHEDVVDTATARRVVVVHRIGAFAVAGVLAVFGLLGFVGGLAFFDTTGGSVAGLSSNGLLSAISLLTAAVLVAAALKGGRIAGIVMTGVGIAFLLSAFWHLFVLNSRLNVLAFEMSNVIFSIVVGLLLLTLGLYGRVSGNLPEDNPYRPGPGQDVGIDEEPELPPATAEELRAEREMREAEVAVTEHRATPEQHRRVQAMAAERTKAGRRRVWMAQS</sequence>
<reference evidence="3 4" key="1">
    <citation type="submission" date="2024-03" db="EMBL/GenBank/DDBJ databases">
        <title>Draft genome sequence of Klenkia terrae.</title>
        <authorList>
            <person name="Duangmal K."/>
            <person name="Chantavorakit T."/>
        </authorList>
    </citation>
    <scope>NUCLEOTIDE SEQUENCE [LARGE SCALE GENOMIC DNA]</scope>
    <source>
        <strain evidence="3 4">JCM 17786</strain>
    </source>
</reference>
<keyword evidence="4" id="KW-1185">Reference proteome</keyword>
<keyword evidence="2" id="KW-1133">Transmembrane helix</keyword>
<feature type="region of interest" description="Disordered" evidence="1">
    <location>
        <begin position="155"/>
        <end position="230"/>
    </location>
</feature>
<protein>
    <submittedName>
        <fullName evidence="3">DUF4383 domain-containing protein</fullName>
    </submittedName>
</protein>
<comment type="caution">
    <text evidence="3">The sequence shown here is derived from an EMBL/GenBank/DDBJ whole genome shotgun (WGS) entry which is preliminary data.</text>
</comment>
<evidence type="ECO:0000313" key="4">
    <source>
        <dbReference type="Proteomes" id="UP001373496"/>
    </source>
</evidence>
<keyword evidence="2" id="KW-0812">Transmembrane</keyword>
<proteinExistence type="predicted"/>
<feature type="transmembrane region" description="Helical" evidence="2">
    <location>
        <begin position="33"/>
        <end position="57"/>
    </location>
</feature>
<name>A0ABU8EAB1_9ACTN</name>
<dbReference type="RefSeq" id="WP_225234012.1">
    <property type="nucleotide sequence ID" value="NZ_JBAPLV010000016.1"/>
</dbReference>
<dbReference type="Proteomes" id="UP001373496">
    <property type="component" value="Unassembled WGS sequence"/>
</dbReference>
<feature type="compositionally biased region" description="Basic residues" evidence="1">
    <location>
        <begin position="220"/>
        <end position="230"/>
    </location>
</feature>
<feature type="transmembrane region" description="Helical" evidence="2">
    <location>
        <begin position="96"/>
        <end position="116"/>
    </location>
</feature>
<organism evidence="3 4">
    <name type="scientific">Klenkia terrae</name>
    <dbReference type="NCBI Taxonomy" id="1052259"/>
    <lineage>
        <taxon>Bacteria</taxon>
        <taxon>Bacillati</taxon>
        <taxon>Actinomycetota</taxon>
        <taxon>Actinomycetes</taxon>
        <taxon>Geodermatophilales</taxon>
        <taxon>Geodermatophilaceae</taxon>
        <taxon>Klenkia</taxon>
    </lineage>
</organism>
<dbReference type="Pfam" id="PF14325">
    <property type="entry name" value="DUF4383"/>
    <property type="match status" value="1"/>
</dbReference>